<dbReference type="AlphaFoldDB" id="A0A381Y0Z9"/>
<accession>A0A381Y0Z9</accession>
<name>A0A381Y0Z9_9ZZZZ</name>
<sequence>DHRDTIKDTLIKLGFAAETIELH</sequence>
<organism evidence="1">
    <name type="scientific">marine metagenome</name>
    <dbReference type="NCBI Taxonomy" id="408172"/>
    <lineage>
        <taxon>unclassified sequences</taxon>
        <taxon>metagenomes</taxon>
        <taxon>ecological metagenomes</taxon>
    </lineage>
</organism>
<feature type="non-terminal residue" evidence="1">
    <location>
        <position position="1"/>
    </location>
</feature>
<reference evidence="1" key="1">
    <citation type="submission" date="2018-05" db="EMBL/GenBank/DDBJ databases">
        <authorList>
            <person name="Lanie J.A."/>
            <person name="Ng W.-L."/>
            <person name="Kazmierczak K.M."/>
            <person name="Andrzejewski T.M."/>
            <person name="Davidsen T.M."/>
            <person name="Wayne K.J."/>
            <person name="Tettelin H."/>
            <person name="Glass J.I."/>
            <person name="Rusch D."/>
            <person name="Podicherti R."/>
            <person name="Tsui H.-C.T."/>
            <person name="Winkler M.E."/>
        </authorList>
    </citation>
    <scope>NUCLEOTIDE SEQUENCE</scope>
</reference>
<evidence type="ECO:0000313" key="1">
    <source>
        <dbReference type="EMBL" id="SVA70658.1"/>
    </source>
</evidence>
<dbReference type="EMBL" id="UINC01017100">
    <property type="protein sequence ID" value="SVA70658.1"/>
    <property type="molecule type" value="Genomic_DNA"/>
</dbReference>
<gene>
    <name evidence="1" type="ORF">METZ01_LOCUS123512</name>
</gene>
<proteinExistence type="predicted"/>
<protein>
    <submittedName>
        <fullName evidence="1">Uncharacterized protein</fullName>
    </submittedName>
</protein>